<evidence type="ECO:0000313" key="2">
    <source>
        <dbReference type="Proteomes" id="UP001145114"/>
    </source>
</evidence>
<proteinExistence type="predicted"/>
<protein>
    <submittedName>
        <fullName evidence="1">Uncharacterized protein</fullName>
    </submittedName>
</protein>
<dbReference type="Proteomes" id="UP001145114">
    <property type="component" value="Unassembled WGS sequence"/>
</dbReference>
<name>A0ACC1HQF4_9FUNG</name>
<comment type="caution">
    <text evidence="1">The sequence shown here is derived from an EMBL/GenBank/DDBJ whole genome shotgun (WGS) entry which is preliminary data.</text>
</comment>
<accession>A0ACC1HQF4</accession>
<gene>
    <name evidence="1" type="ORF">EV182_005905</name>
</gene>
<reference evidence="1" key="1">
    <citation type="submission" date="2022-06" db="EMBL/GenBank/DDBJ databases">
        <title>Phylogenomic reconstructions and comparative analyses of Kickxellomycotina fungi.</title>
        <authorList>
            <person name="Reynolds N.K."/>
            <person name="Stajich J.E."/>
            <person name="Barry K."/>
            <person name="Grigoriev I.V."/>
            <person name="Crous P."/>
            <person name="Smith M.E."/>
        </authorList>
    </citation>
    <scope>NUCLEOTIDE SEQUENCE</scope>
    <source>
        <strain evidence="1">RSA 2271</strain>
    </source>
</reference>
<keyword evidence="2" id="KW-1185">Reference proteome</keyword>
<dbReference type="EMBL" id="JAMZIH010002260">
    <property type="protein sequence ID" value="KAJ1677561.1"/>
    <property type="molecule type" value="Genomic_DNA"/>
</dbReference>
<organism evidence="1 2">
    <name type="scientific">Spiromyces aspiralis</name>
    <dbReference type="NCBI Taxonomy" id="68401"/>
    <lineage>
        <taxon>Eukaryota</taxon>
        <taxon>Fungi</taxon>
        <taxon>Fungi incertae sedis</taxon>
        <taxon>Zoopagomycota</taxon>
        <taxon>Kickxellomycotina</taxon>
        <taxon>Kickxellomycetes</taxon>
        <taxon>Kickxellales</taxon>
        <taxon>Kickxellaceae</taxon>
        <taxon>Spiromyces</taxon>
    </lineage>
</organism>
<sequence length="271" mass="30909">MFYKLINAMQLLDIADHLYPANKTLALRPEYSHDSLFTFSKTKEGKWQLVSRIDLFLAQASIIARARCQYHTMDVRQLSDHKAIYLHLIPPTPDKAAAIRLPFHVAPNLINDPWHKRVVNKWLTKYCHLPAKQCMTDNNPVATLAEVLSEIRCYFHEVAKKQVRPLLCEVKALRCKHQRLFHAACGAGQQQKDKITKKLQAVEKAVVEKMAVVSAHIYNAAPCNWLCRGSHISQWSTACIQRATHLPRTPVIKVLVPPVRPCTLLANIIPY</sequence>
<evidence type="ECO:0000313" key="1">
    <source>
        <dbReference type="EMBL" id="KAJ1677561.1"/>
    </source>
</evidence>